<feature type="region of interest" description="Disordered" evidence="1">
    <location>
        <begin position="92"/>
        <end position="112"/>
    </location>
</feature>
<protein>
    <submittedName>
        <fullName evidence="2">Uncharacterized protein</fullName>
    </submittedName>
</protein>
<organism evidence="2 3">
    <name type="scientific">Eumeta variegata</name>
    <name type="common">Bagworm moth</name>
    <name type="synonym">Eumeta japonica</name>
    <dbReference type="NCBI Taxonomy" id="151549"/>
    <lineage>
        <taxon>Eukaryota</taxon>
        <taxon>Metazoa</taxon>
        <taxon>Ecdysozoa</taxon>
        <taxon>Arthropoda</taxon>
        <taxon>Hexapoda</taxon>
        <taxon>Insecta</taxon>
        <taxon>Pterygota</taxon>
        <taxon>Neoptera</taxon>
        <taxon>Endopterygota</taxon>
        <taxon>Lepidoptera</taxon>
        <taxon>Glossata</taxon>
        <taxon>Ditrysia</taxon>
        <taxon>Tineoidea</taxon>
        <taxon>Psychidae</taxon>
        <taxon>Oiketicinae</taxon>
        <taxon>Eumeta</taxon>
    </lineage>
</organism>
<accession>A0A4C1UWD6</accession>
<evidence type="ECO:0000256" key="1">
    <source>
        <dbReference type="SAM" id="MobiDB-lite"/>
    </source>
</evidence>
<name>A0A4C1UWD6_EUMVA</name>
<reference evidence="2 3" key="1">
    <citation type="journal article" date="2019" name="Commun. Biol.">
        <title>The bagworm genome reveals a unique fibroin gene that provides high tensile strength.</title>
        <authorList>
            <person name="Kono N."/>
            <person name="Nakamura H."/>
            <person name="Ohtoshi R."/>
            <person name="Tomita M."/>
            <person name="Numata K."/>
            <person name="Arakawa K."/>
        </authorList>
    </citation>
    <scope>NUCLEOTIDE SEQUENCE [LARGE SCALE GENOMIC DNA]</scope>
</reference>
<dbReference type="OrthoDB" id="414730at2759"/>
<dbReference type="Proteomes" id="UP000299102">
    <property type="component" value="Unassembled WGS sequence"/>
</dbReference>
<sequence length="112" mass="12407">MYHGELGENITMVSRVDSFDFWSPYLSARIQNVDINGGRSSGSAVILGAPEFRSCTAKVIQMEYLVRSARDGAAFALPPIKRLSKNRYLRHERQLPSAPNGARPARRCAPVS</sequence>
<proteinExistence type="predicted"/>
<evidence type="ECO:0000313" key="3">
    <source>
        <dbReference type="Proteomes" id="UP000299102"/>
    </source>
</evidence>
<dbReference type="AlphaFoldDB" id="A0A4C1UWD6"/>
<keyword evidence="3" id="KW-1185">Reference proteome</keyword>
<dbReference type="EMBL" id="BGZK01000237">
    <property type="protein sequence ID" value="GBP30803.1"/>
    <property type="molecule type" value="Genomic_DNA"/>
</dbReference>
<evidence type="ECO:0000313" key="2">
    <source>
        <dbReference type="EMBL" id="GBP30803.1"/>
    </source>
</evidence>
<comment type="caution">
    <text evidence="2">The sequence shown here is derived from an EMBL/GenBank/DDBJ whole genome shotgun (WGS) entry which is preliminary data.</text>
</comment>
<gene>
    <name evidence="2" type="ORF">EVAR_82545_1</name>
</gene>